<feature type="domain" description="Dihydroorotate dehydrogenase electron transfer subunit iron-sulphur cluster binding" evidence="1">
    <location>
        <begin position="238"/>
        <end position="273"/>
    </location>
</feature>
<evidence type="ECO:0000259" key="1">
    <source>
        <dbReference type="Pfam" id="PF10418"/>
    </source>
</evidence>
<gene>
    <name evidence="2" type="ORF">EDD29_6164</name>
</gene>
<name>A0A3N1D4N7_9ACTN</name>
<accession>A0A3N1D4N7</accession>
<sequence length="286" mass="29632">MAGRYRTRSTAPRRYRIVDRYAEAPGELTLVLAPEGSDGPEGADGTDARVPVPSAAGRFWVLHTATGQRLPAADVSARRLHSDGTTAESSLVEVRALRLPCGPRTCRIGEVVGLSGPRGLGWNLEAATGLDLLVVGWERGLGLLRPVVERVLAESARYRELRVWAAGAVWSATGTAAPTATAPSGRLTPGGPDAPALRFDPAATVALLAGPLAEATATAVALHAQGTPAERIQIAAHELLSCGSGRCGGCRVEAAAGPVRVCADGPVLRYDQLPVSARLPRPTAAP</sequence>
<dbReference type="RefSeq" id="WP_148086143.1">
    <property type="nucleotide sequence ID" value="NZ_RJKE01000001.1"/>
</dbReference>
<comment type="caution">
    <text evidence="2">The sequence shown here is derived from an EMBL/GenBank/DDBJ whole genome shotgun (WGS) entry which is preliminary data.</text>
</comment>
<organism evidence="2 3">
    <name type="scientific">Actinocorallia herbida</name>
    <dbReference type="NCBI Taxonomy" id="58109"/>
    <lineage>
        <taxon>Bacteria</taxon>
        <taxon>Bacillati</taxon>
        <taxon>Actinomycetota</taxon>
        <taxon>Actinomycetes</taxon>
        <taxon>Streptosporangiales</taxon>
        <taxon>Thermomonosporaceae</taxon>
        <taxon>Actinocorallia</taxon>
    </lineage>
</organism>
<proteinExistence type="predicted"/>
<evidence type="ECO:0000313" key="3">
    <source>
        <dbReference type="Proteomes" id="UP000272400"/>
    </source>
</evidence>
<keyword evidence="3" id="KW-1185">Reference proteome</keyword>
<dbReference type="Pfam" id="PF10418">
    <property type="entry name" value="DHODB_Fe-S_bind"/>
    <property type="match status" value="1"/>
</dbReference>
<dbReference type="AlphaFoldDB" id="A0A3N1D4N7"/>
<dbReference type="InterPro" id="IPR019480">
    <property type="entry name" value="Dihydroorotate_DH_Fe-S-bd"/>
</dbReference>
<dbReference type="Proteomes" id="UP000272400">
    <property type="component" value="Unassembled WGS sequence"/>
</dbReference>
<protein>
    <submittedName>
        <fullName evidence="2">Dihydroorotate dehydrogenase B-like protein</fullName>
    </submittedName>
</protein>
<dbReference type="Gene3D" id="2.10.240.10">
    <property type="entry name" value="Dihydroorotate dehydrogenase, electron transfer subunit"/>
    <property type="match status" value="1"/>
</dbReference>
<dbReference type="EMBL" id="RJKE01000001">
    <property type="protein sequence ID" value="ROO88495.1"/>
    <property type="molecule type" value="Genomic_DNA"/>
</dbReference>
<dbReference type="OrthoDB" id="9796486at2"/>
<evidence type="ECO:0000313" key="2">
    <source>
        <dbReference type="EMBL" id="ROO88495.1"/>
    </source>
</evidence>
<dbReference type="InterPro" id="IPR037117">
    <property type="entry name" value="Dihydroorotate_DH_ele_sf"/>
</dbReference>
<reference evidence="2 3" key="1">
    <citation type="submission" date="2018-11" db="EMBL/GenBank/DDBJ databases">
        <title>Sequencing the genomes of 1000 actinobacteria strains.</title>
        <authorList>
            <person name="Klenk H.-P."/>
        </authorList>
    </citation>
    <scope>NUCLEOTIDE SEQUENCE [LARGE SCALE GENOMIC DNA]</scope>
    <source>
        <strain evidence="2 3">DSM 44254</strain>
    </source>
</reference>